<accession>H2BZ53</accession>
<reference evidence="3" key="1">
    <citation type="journal article" date="2012" name="Stand. Genomic Sci.">
        <title>Genome sequence of the Antarctic rhodopsins-containing flavobacterium Gillisia limnaea type strain (R-8282(T)).</title>
        <authorList>
            <person name="Riedel T."/>
            <person name="Held B."/>
            <person name="Nolan M."/>
            <person name="Lucas S."/>
            <person name="Lapidus A."/>
            <person name="Tice H."/>
            <person name="Del Rio T.G."/>
            <person name="Cheng J.F."/>
            <person name="Han C."/>
            <person name="Tapia R."/>
            <person name="Goodwin L.A."/>
            <person name="Pitluck S."/>
            <person name="Liolios K."/>
            <person name="Mavromatis K."/>
            <person name="Pagani I."/>
            <person name="Ivanova N."/>
            <person name="Mikhailova N."/>
            <person name="Pati A."/>
            <person name="Chen A."/>
            <person name="Palaniappan K."/>
            <person name="Land M."/>
            <person name="Rohde M."/>
            <person name="Tindall B.J."/>
            <person name="Detter J.C."/>
            <person name="Goker M."/>
            <person name="Bristow J."/>
            <person name="Eisen J.A."/>
            <person name="Markowitz V."/>
            <person name="Hugenholtz P."/>
            <person name="Kyrpides N.C."/>
            <person name="Klenk H.P."/>
            <person name="Woyke T."/>
        </authorList>
    </citation>
    <scope>NUCLEOTIDE SEQUENCE [LARGE SCALE GENOMIC DNA]</scope>
    <source>
        <strain evidence="3">DSM 15749 / LMG 21470 / R-8282</strain>
    </source>
</reference>
<gene>
    <name evidence="2" type="ORF">Gilli_0470</name>
</gene>
<dbReference type="Proteomes" id="UP000003844">
    <property type="component" value="Unassembled WGS sequence"/>
</dbReference>
<dbReference type="RefSeq" id="WP_006987508.1">
    <property type="nucleotide sequence ID" value="NZ_JH594606.1"/>
</dbReference>
<evidence type="ECO:0000313" key="2">
    <source>
        <dbReference type="EMBL" id="EHQ01182.1"/>
    </source>
</evidence>
<protein>
    <submittedName>
        <fullName evidence="2">Secreted protein</fullName>
    </submittedName>
</protein>
<dbReference type="AlphaFoldDB" id="H2BZ53"/>
<name>H2BZ53_GILLR</name>
<evidence type="ECO:0000313" key="3">
    <source>
        <dbReference type="Proteomes" id="UP000003844"/>
    </source>
</evidence>
<organism evidence="2 3">
    <name type="scientific">Gillisia limnaea (strain DSM 15749 / LMG 21470 / R-8282)</name>
    <dbReference type="NCBI Taxonomy" id="865937"/>
    <lineage>
        <taxon>Bacteria</taxon>
        <taxon>Pseudomonadati</taxon>
        <taxon>Bacteroidota</taxon>
        <taxon>Flavobacteriia</taxon>
        <taxon>Flavobacteriales</taxon>
        <taxon>Flavobacteriaceae</taxon>
        <taxon>Gillisia</taxon>
    </lineage>
</organism>
<sequence length="183" mass="21067">MKPMMILLLILCWIGNTEAQVVTQLEEARVTYSPEVSIVTNLDNVEFKLKESYAGHFTENPIRFMQENFDIDEFLNAIDTEDFDEIQVSFINRKGYLRATFDKNGNLVNTFQQFKNIALPRNIQEQLYKENRGWSMTKNKYVASGKSDMIQKEKYRIGLSNGKQKKNITIIPALAEGGRVASN</sequence>
<keyword evidence="3" id="KW-1185">Reference proteome</keyword>
<feature type="signal peptide" evidence="1">
    <location>
        <begin position="1"/>
        <end position="19"/>
    </location>
</feature>
<keyword evidence="1" id="KW-0732">Signal</keyword>
<dbReference type="EMBL" id="JH594606">
    <property type="protein sequence ID" value="EHQ01182.1"/>
    <property type="molecule type" value="Genomic_DNA"/>
</dbReference>
<proteinExistence type="predicted"/>
<feature type="chain" id="PRO_5003559605" evidence="1">
    <location>
        <begin position="20"/>
        <end position="183"/>
    </location>
</feature>
<dbReference type="HOGENOM" id="CLU_1473209_0_0_10"/>
<dbReference type="eggNOG" id="ENOG503125K">
    <property type="taxonomic scope" value="Bacteria"/>
</dbReference>
<dbReference type="OrthoDB" id="668160at2"/>
<evidence type="ECO:0000256" key="1">
    <source>
        <dbReference type="SAM" id="SignalP"/>
    </source>
</evidence>